<evidence type="ECO:0000256" key="2">
    <source>
        <dbReference type="ARBA" id="ARBA00022692"/>
    </source>
</evidence>
<feature type="transmembrane region" description="Helical" evidence="6">
    <location>
        <begin position="202"/>
        <end position="220"/>
    </location>
</feature>
<comment type="subcellular location">
    <subcellularLocation>
        <location evidence="1">Membrane</location>
        <topology evidence="1">Multi-pass membrane protein</topology>
    </subcellularLocation>
</comment>
<feature type="transmembrane region" description="Helical" evidence="6">
    <location>
        <begin position="353"/>
        <end position="378"/>
    </location>
</feature>
<evidence type="ECO:0000313" key="8">
    <source>
        <dbReference type="EMBL" id="GLS15877.1"/>
    </source>
</evidence>
<feature type="transmembrane region" description="Helical" evidence="6">
    <location>
        <begin position="611"/>
        <end position="628"/>
    </location>
</feature>
<sequence length="662" mass="69362">MTVRPAWVAPAGRLAWVLVVLAAVYAVALYQPVRAWYSSWDKVAHGVVFAGVYGGLAWALRWRPWGLAVLAAAMGAAVEVHQMFMPGFSPSWADWAADLVGIAVAAAVYGVGFGRVDSRIRGNDGEGLGSDGEWDGNDGQRGGGDAKALGNYGEACGDDGEGCGNAGEVDGDGEDGAADGVQTMNEAVISAGRMGSGRADGLSGFAWGAGLALVLVATLFRAGNRFVPLMVLEWLALGVLVALVVGWAAGRSGLGAVDSRVRGNDGAAHGNGGGGDSRVRGNGGRVGGSARWRGVALGVLLTAPFWWAGLQLLPVFGPISQVPASTWLSMLAGLPVVACLALPLAANDRQLRALLWAWLGVGVFQAVLGLLQLGFPGLLFDPDVRAPVLGTFGNRNGLANFLTMLLPLLLLNLLGAAPGGRRRRGQPRRWGARWGWGAALLLVVACLLATLSRMGIATGALVVVLALLLWRPVGEAGQGPRVWLLALPALLVGLALLAGGWEWLARFDADRLVADDALRALNRASTWQAAQAFWPWGSGLGTFKLVFPPFQAPELGGWFVNFAHNDYLELLMEGGVLVLPLLLALAVLVVQRLGRLWATRRQGAGPGGWRSADALALAAGLALLAQALHAWVDYPWRIPANAMLGAFMLGVFLRRPGRSSTE</sequence>
<feature type="transmembrane region" description="Helical" evidence="6">
    <location>
        <begin position="567"/>
        <end position="590"/>
    </location>
</feature>
<dbReference type="InterPro" id="IPR051533">
    <property type="entry name" value="WaaL-like"/>
</dbReference>
<feature type="transmembrane region" description="Helical" evidence="6">
    <location>
        <begin position="290"/>
        <end position="307"/>
    </location>
</feature>
<dbReference type="PANTHER" id="PTHR37422">
    <property type="entry name" value="TEICHURONIC ACID BIOSYNTHESIS PROTEIN TUAE"/>
    <property type="match status" value="1"/>
</dbReference>
<keyword evidence="3 6" id="KW-1133">Transmembrane helix</keyword>
<accession>A0ABQ6C883</accession>
<feature type="transmembrane region" description="Helical" evidence="6">
    <location>
        <begin position="12"/>
        <end position="31"/>
    </location>
</feature>
<feature type="domain" description="O-antigen ligase-related" evidence="7">
    <location>
        <begin position="438"/>
        <end position="581"/>
    </location>
</feature>
<dbReference type="PANTHER" id="PTHR37422:SF23">
    <property type="entry name" value="TEICHURONIC ACID BIOSYNTHESIS PROTEIN TUAE"/>
    <property type="match status" value="1"/>
</dbReference>
<feature type="region of interest" description="Disordered" evidence="5">
    <location>
        <begin position="124"/>
        <end position="143"/>
    </location>
</feature>
<name>A0ABQ6C883_9BURK</name>
<gene>
    <name evidence="8" type="ORF">GCM10007935_33140</name>
</gene>
<feature type="transmembrane region" description="Helical" evidence="6">
    <location>
        <begin position="95"/>
        <end position="113"/>
    </location>
</feature>
<dbReference type="NCBIfam" id="NF037970">
    <property type="entry name" value="vanZ_1"/>
    <property type="match status" value="1"/>
</dbReference>
<evidence type="ECO:0000256" key="5">
    <source>
        <dbReference type="SAM" id="MobiDB-lite"/>
    </source>
</evidence>
<proteinExistence type="predicted"/>
<comment type="caution">
    <text evidence="8">The sequence shown here is derived from an EMBL/GenBank/DDBJ whole genome shotgun (WGS) entry which is preliminary data.</text>
</comment>
<reference evidence="9" key="1">
    <citation type="journal article" date="2019" name="Int. J. Syst. Evol. Microbiol.">
        <title>The Global Catalogue of Microorganisms (GCM) 10K type strain sequencing project: providing services to taxonomists for standard genome sequencing and annotation.</title>
        <authorList>
            <consortium name="The Broad Institute Genomics Platform"/>
            <consortium name="The Broad Institute Genome Sequencing Center for Infectious Disease"/>
            <person name="Wu L."/>
            <person name="Ma J."/>
        </authorList>
    </citation>
    <scope>NUCLEOTIDE SEQUENCE [LARGE SCALE GENOMIC DNA]</scope>
    <source>
        <strain evidence="9">NBRC 109341</strain>
    </source>
</reference>
<evidence type="ECO:0000313" key="9">
    <source>
        <dbReference type="Proteomes" id="UP001156903"/>
    </source>
</evidence>
<keyword evidence="4 6" id="KW-0472">Membrane</keyword>
<dbReference type="Pfam" id="PF04932">
    <property type="entry name" value="Wzy_C"/>
    <property type="match status" value="1"/>
</dbReference>
<evidence type="ECO:0000256" key="1">
    <source>
        <dbReference type="ARBA" id="ARBA00004141"/>
    </source>
</evidence>
<dbReference type="Proteomes" id="UP001156903">
    <property type="component" value="Unassembled WGS sequence"/>
</dbReference>
<evidence type="ECO:0000256" key="4">
    <source>
        <dbReference type="ARBA" id="ARBA00023136"/>
    </source>
</evidence>
<dbReference type="EMBL" id="BSPB01000036">
    <property type="protein sequence ID" value="GLS15877.1"/>
    <property type="molecule type" value="Genomic_DNA"/>
</dbReference>
<protein>
    <recommendedName>
        <fullName evidence="7">O-antigen ligase-related domain-containing protein</fullName>
    </recommendedName>
</protein>
<feature type="transmembrane region" description="Helical" evidence="6">
    <location>
        <begin position="482"/>
        <end position="505"/>
    </location>
</feature>
<evidence type="ECO:0000259" key="7">
    <source>
        <dbReference type="Pfam" id="PF04932"/>
    </source>
</evidence>
<keyword evidence="9" id="KW-1185">Reference proteome</keyword>
<feature type="transmembrane region" description="Helical" evidence="6">
    <location>
        <begin position="43"/>
        <end position="60"/>
    </location>
</feature>
<feature type="transmembrane region" description="Helical" evidence="6">
    <location>
        <begin position="226"/>
        <end position="250"/>
    </location>
</feature>
<dbReference type="InterPro" id="IPR007016">
    <property type="entry name" value="O-antigen_ligase-rel_domated"/>
</dbReference>
<feature type="transmembrane region" description="Helical" evidence="6">
    <location>
        <begin position="67"/>
        <end position="89"/>
    </location>
</feature>
<feature type="transmembrane region" description="Helical" evidence="6">
    <location>
        <begin position="634"/>
        <end position="653"/>
    </location>
</feature>
<organism evidence="8 9">
    <name type="scientific">Hydrogenophaga electricum</name>
    <dbReference type="NCBI Taxonomy" id="1230953"/>
    <lineage>
        <taxon>Bacteria</taxon>
        <taxon>Pseudomonadati</taxon>
        <taxon>Pseudomonadota</taxon>
        <taxon>Betaproteobacteria</taxon>
        <taxon>Burkholderiales</taxon>
        <taxon>Comamonadaceae</taxon>
        <taxon>Hydrogenophaga</taxon>
    </lineage>
</organism>
<evidence type="ECO:0000256" key="3">
    <source>
        <dbReference type="ARBA" id="ARBA00022989"/>
    </source>
</evidence>
<feature type="transmembrane region" description="Helical" evidence="6">
    <location>
        <begin position="398"/>
        <end position="417"/>
    </location>
</feature>
<feature type="transmembrane region" description="Helical" evidence="6">
    <location>
        <begin position="327"/>
        <end position="346"/>
    </location>
</feature>
<feature type="transmembrane region" description="Helical" evidence="6">
    <location>
        <begin position="438"/>
        <end position="470"/>
    </location>
</feature>
<keyword evidence="2 6" id="KW-0812">Transmembrane</keyword>
<evidence type="ECO:0000256" key="6">
    <source>
        <dbReference type="SAM" id="Phobius"/>
    </source>
</evidence>